<feature type="transmembrane region" description="Helical" evidence="1">
    <location>
        <begin position="188"/>
        <end position="210"/>
    </location>
</feature>
<dbReference type="AlphaFoldDB" id="A0A7S1JJY7"/>
<feature type="transmembrane region" description="Helical" evidence="1">
    <location>
        <begin position="139"/>
        <end position="160"/>
    </location>
</feature>
<name>A0A7S1JJY7_9ALVE</name>
<feature type="transmembrane region" description="Helical" evidence="1">
    <location>
        <begin position="77"/>
        <end position="99"/>
    </location>
</feature>
<accession>A0A7S1JJY7</accession>
<proteinExistence type="predicted"/>
<feature type="transmembrane region" description="Helical" evidence="1">
    <location>
        <begin position="39"/>
        <end position="57"/>
    </location>
</feature>
<evidence type="ECO:0000256" key="1">
    <source>
        <dbReference type="SAM" id="Phobius"/>
    </source>
</evidence>
<protein>
    <submittedName>
        <fullName evidence="2">Uncharacterized protein</fullName>
    </submittedName>
</protein>
<organism evidence="2">
    <name type="scientific">Vitrella brassicaformis</name>
    <dbReference type="NCBI Taxonomy" id="1169539"/>
    <lineage>
        <taxon>Eukaryota</taxon>
        <taxon>Sar</taxon>
        <taxon>Alveolata</taxon>
        <taxon>Colpodellida</taxon>
        <taxon>Vitrellaceae</taxon>
        <taxon>Vitrella</taxon>
    </lineage>
</organism>
<gene>
    <name evidence="2" type="ORF">VBRA1451_LOCUS81</name>
</gene>
<sequence>MPDTDVKKEIRRRLDREVDLNLQMGGLVREDIRSRLESYGSMAIIASLSTGFAFTVLTNSDSKFEKLEEAPYAIRVIFSLTTALAIGCGAYATLVLVVLQSTGHAALGHGGLKFPSELAWRFDRGILQTTCSSIFHTSALLGVFLSIASVFFNAICMFYMHLYYAARAQEIEPTNATDDVAMKANTGLLRICESTLVVFFFLGTFAWLWYLAMYQNKVSKVAQLLREQVKEWTNLRNADAPKWNEKRRKALNNVQSDWLLPLYLPFPSKAYEEGQSRQTMAIRTPGFMRLAIFEDPHASVNKHACTKAEQQLRMDLAETDVCSLESPWSIAHEEPTREATARPTSQRAAYRGQEGFWLRLRRLLCCYRSDDSNSSRETRVA</sequence>
<keyword evidence="1" id="KW-0472">Membrane</keyword>
<keyword evidence="1" id="KW-1133">Transmembrane helix</keyword>
<keyword evidence="1" id="KW-0812">Transmembrane</keyword>
<evidence type="ECO:0000313" key="2">
    <source>
        <dbReference type="EMBL" id="CAD9045029.1"/>
    </source>
</evidence>
<reference evidence="2" key="1">
    <citation type="submission" date="2021-01" db="EMBL/GenBank/DDBJ databases">
        <authorList>
            <person name="Corre E."/>
            <person name="Pelletier E."/>
            <person name="Niang G."/>
            <person name="Scheremetjew M."/>
            <person name="Finn R."/>
            <person name="Kale V."/>
            <person name="Holt S."/>
            <person name="Cochrane G."/>
            <person name="Meng A."/>
            <person name="Brown T."/>
            <person name="Cohen L."/>
        </authorList>
    </citation>
    <scope>NUCLEOTIDE SEQUENCE</scope>
    <source>
        <strain evidence="2">CCMP3346</strain>
    </source>
</reference>
<dbReference type="EMBL" id="HBGB01000142">
    <property type="protein sequence ID" value="CAD9045029.1"/>
    <property type="molecule type" value="Transcribed_RNA"/>
</dbReference>